<reference evidence="3" key="1">
    <citation type="journal article" date="2023" name="Science">
        <title>Genome structures resolve the early diversification of teleost fishes.</title>
        <authorList>
            <person name="Parey E."/>
            <person name="Louis A."/>
            <person name="Montfort J."/>
            <person name="Bouchez O."/>
            <person name="Roques C."/>
            <person name="Iampietro C."/>
            <person name="Lluch J."/>
            <person name="Castinel A."/>
            <person name="Donnadieu C."/>
            <person name="Desvignes T."/>
            <person name="Floi Bucao C."/>
            <person name="Jouanno E."/>
            <person name="Wen M."/>
            <person name="Mejri S."/>
            <person name="Dirks R."/>
            <person name="Jansen H."/>
            <person name="Henkel C."/>
            <person name="Chen W.J."/>
            <person name="Zahm M."/>
            <person name="Cabau C."/>
            <person name="Klopp C."/>
            <person name="Thompson A.W."/>
            <person name="Robinson-Rechavi M."/>
            <person name="Braasch I."/>
            <person name="Lecointre G."/>
            <person name="Bobe J."/>
            <person name="Postlethwait J.H."/>
            <person name="Berthelot C."/>
            <person name="Roest Crollius H."/>
            <person name="Guiguen Y."/>
        </authorList>
    </citation>
    <scope>NUCLEOTIDE SEQUENCE</scope>
    <source>
        <strain evidence="3">WJC10195</strain>
    </source>
</reference>
<protein>
    <submittedName>
        <fullName evidence="3">Uncharacterized protein</fullName>
    </submittedName>
</protein>
<keyword evidence="4" id="KW-1185">Reference proteome</keyword>
<proteinExistence type="predicted"/>
<keyword evidence="2" id="KW-0472">Membrane</keyword>
<gene>
    <name evidence="3" type="ORF">SKAU_G00427440</name>
</gene>
<comment type="caution">
    <text evidence="3">The sequence shown here is derived from an EMBL/GenBank/DDBJ whole genome shotgun (WGS) entry which is preliminary data.</text>
</comment>
<dbReference type="AlphaFoldDB" id="A0A9Q1E4T6"/>
<organism evidence="3 4">
    <name type="scientific">Synaphobranchus kaupii</name>
    <name type="common">Kaup's arrowtooth eel</name>
    <dbReference type="NCBI Taxonomy" id="118154"/>
    <lineage>
        <taxon>Eukaryota</taxon>
        <taxon>Metazoa</taxon>
        <taxon>Chordata</taxon>
        <taxon>Craniata</taxon>
        <taxon>Vertebrata</taxon>
        <taxon>Euteleostomi</taxon>
        <taxon>Actinopterygii</taxon>
        <taxon>Neopterygii</taxon>
        <taxon>Teleostei</taxon>
        <taxon>Anguilliformes</taxon>
        <taxon>Synaphobranchidae</taxon>
        <taxon>Synaphobranchus</taxon>
    </lineage>
</organism>
<name>A0A9Q1E4T6_SYNKA</name>
<feature type="transmembrane region" description="Helical" evidence="2">
    <location>
        <begin position="53"/>
        <end position="75"/>
    </location>
</feature>
<evidence type="ECO:0000313" key="3">
    <source>
        <dbReference type="EMBL" id="KAJ8332261.1"/>
    </source>
</evidence>
<dbReference type="EMBL" id="JAINUF010000030">
    <property type="protein sequence ID" value="KAJ8332261.1"/>
    <property type="molecule type" value="Genomic_DNA"/>
</dbReference>
<keyword evidence="2" id="KW-0812">Transmembrane</keyword>
<evidence type="ECO:0000313" key="4">
    <source>
        <dbReference type="Proteomes" id="UP001152622"/>
    </source>
</evidence>
<evidence type="ECO:0000256" key="1">
    <source>
        <dbReference type="SAM" id="MobiDB-lite"/>
    </source>
</evidence>
<sequence length="192" mass="20382">MMTCQPGSEYDKLVKDCVQQAARKPQQATAPLPVLRAGTEAPSLHASVVSPSVWIPVVVVVNGSILALFLWFIIYRRQMRHSAGSHDQSDCNAPADTEAVIYPGLERAGRTDSAAVEREGPPTSCPHINGGPKGLLKPEVPTWRDAFECDAGGSGGGNVHMCNGRKDHGIPVPATELGEAALVTAKTAQYTE</sequence>
<dbReference type="OrthoDB" id="9392810at2759"/>
<feature type="region of interest" description="Disordered" evidence="1">
    <location>
        <begin position="115"/>
        <end position="134"/>
    </location>
</feature>
<keyword evidence="2" id="KW-1133">Transmembrane helix</keyword>
<accession>A0A9Q1E4T6</accession>
<evidence type="ECO:0000256" key="2">
    <source>
        <dbReference type="SAM" id="Phobius"/>
    </source>
</evidence>
<dbReference type="Proteomes" id="UP001152622">
    <property type="component" value="Unassembled WGS sequence"/>
</dbReference>